<dbReference type="AlphaFoldDB" id="E9G5V9"/>
<dbReference type="OMA" id="SWWIAIP"/>
<dbReference type="STRING" id="6669.E9G5V9"/>
<reference evidence="2 3" key="1">
    <citation type="journal article" date="2011" name="Science">
        <title>The ecoresponsive genome of Daphnia pulex.</title>
        <authorList>
            <person name="Colbourne J.K."/>
            <person name="Pfrender M.E."/>
            <person name="Gilbert D."/>
            <person name="Thomas W.K."/>
            <person name="Tucker A."/>
            <person name="Oakley T.H."/>
            <person name="Tokishita S."/>
            <person name="Aerts A."/>
            <person name="Arnold G.J."/>
            <person name="Basu M.K."/>
            <person name="Bauer D.J."/>
            <person name="Caceres C.E."/>
            <person name="Carmel L."/>
            <person name="Casola C."/>
            <person name="Choi J.H."/>
            <person name="Detter J.C."/>
            <person name="Dong Q."/>
            <person name="Dusheyko S."/>
            <person name="Eads B.D."/>
            <person name="Frohlich T."/>
            <person name="Geiler-Samerotte K.A."/>
            <person name="Gerlach D."/>
            <person name="Hatcher P."/>
            <person name="Jogdeo S."/>
            <person name="Krijgsveld J."/>
            <person name="Kriventseva E.V."/>
            <person name="Kultz D."/>
            <person name="Laforsch C."/>
            <person name="Lindquist E."/>
            <person name="Lopez J."/>
            <person name="Manak J.R."/>
            <person name="Muller J."/>
            <person name="Pangilinan J."/>
            <person name="Patwardhan R.P."/>
            <person name="Pitluck S."/>
            <person name="Pritham E.J."/>
            <person name="Rechtsteiner A."/>
            <person name="Rho M."/>
            <person name="Rogozin I.B."/>
            <person name="Sakarya O."/>
            <person name="Salamov A."/>
            <person name="Schaack S."/>
            <person name="Shapiro H."/>
            <person name="Shiga Y."/>
            <person name="Skalitzky C."/>
            <person name="Smith Z."/>
            <person name="Souvorov A."/>
            <person name="Sung W."/>
            <person name="Tang Z."/>
            <person name="Tsuchiya D."/>
            <person name="Tu H."/>
            <person name="Vos H."/>
            <person name="Wang M."/>
            <person name="Wolf Y.I."/>
            <person name="Yamagata H."/>
            <person name="Yamada T."/>
            <person name="Ye Y."/>
            <person name="Shaw J.R."/>
            <person name="Andrews J."/>
            <person name="Crease T.J."/>
            <person name="Tang H."/>
            <person name="Lucas S.M."/>
            <person name="Robertson H.M."/>
            <person name="Bork P."/>
            <person name="Koonin E.V."/>
            <person name="Zdobnov E.M."/>
            <person name="Grigoriev I.V."/>
            <person name="Lynch M."/>
            <person name="Boore J.L."/>
        </authorList>
    </citation>
    <scope>NUCLEOTIDE SEQUENCE [LARGE SCALE GENOMIC DNA]</scope>
</reference>
<dbReference type="GO" id="GO:0046579">
    <property type="term" value="P:positive regulation of Ras protein signal transduction"/>
    <property type="evidence" value="ECO:0000318"/>
    <property type="project" value="GO_Central"/>
</dbReference>
<dbReference type="KEGG" id="dpx:DAPPUDRAFT_209207"/>
<gene>
    <name evidence="2" type="ORF">DAPPUDRAFT_209207</name>
</gene>
<dbReference type="PANTHER" id="PTHR15243">
    <property type="entry name" value="SERINE/THREONINE-PROTEIN KINASE 19"/>
    <property type="match status" value="1"/>
</dbReference>
<sequence>MSKRKNEESEIVIYSSPVKQQCVANDVRETEKILRELSLLFPEEKFLKRVPRVVMKHMIYSRISNRTVVDKEIDELTQNGVIRLFKLGSEEESLAVLFMDQYKEIINRKCSDLLLAKKFISKILDRIKETTLEKEALIRTDFSEENIKTLIHDCLLTVRTANTYWFCFPGAGEFMKTYVKGRQSILGVVKKSKYQQILQNELELRNMKKTVPLGVCYHVHDIIGADLVTCVNTTSGNLLRFAN</sequence>
<dbReference type="eggNOG" id="ENOG502RDW5">
    <property type="taxonomic scope" value="Eukaryota"/>
</dbReference>
<dbReference type="EMBL" id="GL732533">
    <property type="protein sequence ID" value="EFX85103.1"/>
    <property type="molecule type" value="Genomic_DNA"/>
</dbReference>
<accession>E9G5V9</accession>
<dbReference type="HOGENOM" id="CLU_064399_0_1_1"/>
<dbReference type="PANTHER" id="PTHR15243:SF0">
    <property type="entry name" value="SERINE_THREONINE-PROTEIN KINASE 19"/>
    <property type="match status" value="1"/>
</dbReference>
<evidence type="ECO:0000256" key="1">
    <source>
        <dbReference type="ARBA" id="ARBA00093458"/>
    </source>
</evidence>
<dbReference type="OrthoDB" id="10261701at2759"/>
<proteinExistence type="inferred from homology"/>
<comment type="similarity">
    <text evidence="1">Belongs to the STK19 family.</text>
</comment>
<dbReference type="Pfam" id="PF10494">
    <property type="entry name" value="Stk19"/>
    <property type="match status" value="1"/>
</dbReference>
<evidence type="ECO:0000313" key="2">
    <source>
        <dbReference type="EMBL" id="EFX85103.1"/>
    </source>
</evidence>
<dbReference type="PhylomeDB" id="E9G5V9"/>
<name>E9G5V9_DAPPU</name>
<evidence type="ECO:0008006" key="4">
    <source>
        <dbReference type="Google" id="ProtNLM"/>
    </source>
</evidence>
<dbReference type="InterPro" id="IPR018865">
    <property type="entry name" value="STK19-like"/>
</dbReference>
<evidence type="ECO:0000313" key="3">
    <source>
        <dbReference type="Proteomes" id="UP000000305"/>
    </source>
</evidence>
<organism evidence="2 3">
    <name type="scientific">Daphnia pulex</name>
    <name type="common">Water flea</name>
    <dbReference type="NCBI Taxonomy" id="6669"/>
    <lineage>
        <taxon>Eukaryota</taxon>
        <taxon>Metazoa</taxon>
        <taxon>Ecdysozoa</taxon>
        <taxon>Arthropoda</taxon>
        <taxon>Crustacea</taxon>
        <taxon>Branchiopoda</taxon>
        <taxon>Diplostraca</taxon>
        <taxon>Cladocera</taxon>
        <taxon>Anomopoda</taxon>
        <taxon>Daphniidae</taxon>
        <taxon>Daphnia</taxon>
    </lineage>
</organism>
<keyword evidence="3" id="KW-1185">Reference proteome</keyword>
<protein>
    <recommendedName>
        <fullName evidence="4">Serine/threonine-protein kinase 19</fullName>
    </recommendedName>
</protein>
<dbReference type="Proteomes" id="UP000000305">
    <property type="component" value="Unassembled WGS sequence"/>
</dbReference>
<dbReference type="InParanoid" id="E9G5V9"/>